<dbReference type="RefSeq" id="WP_059745934.1">
    <property type="nucleotide sequence ID" value="NZ_JBOZOX010000021.1"/>
</dbReference>
<dbReference type="InterPro" id="IPR010835">
    <property type="entry name" value="DUF1439"/>
</dbReference>
<feature type="signal peptide" evidence="1">
    <location>
        <begin position="1"/>
        <end position="22"/>
    </location>
</feature>
<evidence type="ECO:0000313" key="3">
    <source>
        <dbReference type="Proteomes" id="UP000055702"/>
    </source>
</evidence>
<name>A0A106C0Q8_SHEFR</name>
<proteinExistence type="predicted"/>
<evidence type="ECO:0008006" key="4">
    <source>
        <dbReference type="Google" id="ProtNLM"/>
    </source>
</evidence>
<gene>
    <name evidence="2" type="ORF">AWJ07_05760</name>
</gene>
<reference evidence="2 3" key="1">
    <citation type="submission" date="2016-01" db="EMBL/GenBank/DDBJ databases">
        <title>Draft genome of the antarctic isolate Shewanella frigidimarina Ag06-30.</title>
        <authorList>
            <person name="Parmeciano Di Noto G."/>
            <person name="Vazquez S."/>
            <person name="Mac Cormack W."/>
            <person name="Iriarte A."/>
            <person name="Quiroga C."/>
        </authorList>
    </citation>
    <scope>NUCLEOTIDE SEQUENCE [LARGE SCALE GENOMIC DNA]</scope>
    <source>
        <strain evidence="2 3">Ag06-30</strain>
    </source>
</reference>
<feature type="chain" id="PRO_5007125972" description="DUF1439 domain-containing protein" evidence="1">
    <location>
        <begin position="23"/>
        <end position="179"/>
    </location>
</feature>
<dbReference type="Pfam" id="PF07273">
    <property type="entry name" value="DUF1439"/>
    <property type="match status" value="1"/>
</dbReference>
<evidence type="ECO:0000256" key="1">
    <source>
        <dbReference type="SAM" id="SignalP"/>
    </source>
</evidence>
<dbReference type="AlphaFoldDB" id="A0A106C0Q8"/>
<organism evidence="2">
    <name type="scientific">Shewanella frigidimarina</name>
    <dbReference type="NCBI Taxonomy" id="56812"/>
    <lineage>
        <taxon>Bacteria</taxon>
        <taxon>Pseudomonadati</taxon>
        <taxon>Pseudomonadota</taxon>
        <taxon>Gammaproteobacteria</taxon>
        <taxon>Alteromonadales</taxon>
        <taxon>Shewanellaceae</taxon>
        <taxon>Shewanella</taxon>
    </lineage>
</organism>
<dbReference type="PROSITE" id="PS51257">
    <property type="entry name" value="PROKAR_LIPOPROTEIN"/>
    <property type="match status" value="1"/>
</dbReference>
<protein>
    <recommendedName>
        <fullName evidence="4">DUF1439 domain-containing protein</fullName>
    </recommendedName>
</protein>
<dbReference type="EMBL" id="LRDC01000018">
    <property type="protein sequence ID" value="KVX02076.1"/>
    <property type="molecule type" value="Genomic_DNA"/>
</dbReference>
<dbReference type="Proteomes" id="UP000055702">
    <property type="component" value="Unassembled WGS sequence"/>
</dbReference>
<keyword evidence="1" id="KW-0732">Signal</keyword>
<dbReference type="Gene3D" id="3.15.10.40">
    <property type="entry name" value="Uncharacterised protein PF07273, DUF1439"/>
    <property type="match status" value="1"/>
</dbReference>
<evidence type="ECO:0000313" key="2">
    <source>
        <dbReference type="EMBL" id="KVX02076.1"/>
    </source>
</evidence>
<accession>A0A106C0Q8</accession>
<sequence length="179" mass="20081">MITLVKTLGLGLLLLLTGCASQYSITESEIEQYLNKDMHFEVKQGNKLIGVSLKLNDMQVVLGAKPNTMAVTAATMITVNNPLLPIHAKLKTTFEAVPWYDSETKSIYLRQLDLVKVESEPADIERYISQATPQLMGFLRNYLENQPVYTLDTRDSNQALMAKMTKEIAVQQGKLVVKF</sequence>
<comment type="caution">
    <text evidence="2">The sequence shown here is derived from an EMBL/GenBank/DDBJ whole genome shotgun (WGS) entry which is preliminary data.</text>
</comment>